<evidence type="ECO:0000259" key="2">
    <source>
        <dbReference type="Pfam" id="PF04069"/>
    </source>
</evidence>
<dbReference type="AlphaFoldDB" id="A0A1V0TS66"/>
<dbReference type="GO" id="GO:0022857">
    <property type="term" value="F:transmembrane transporter activity"/>
    <property type="evidence" value="ECO:0007669"/>
    <property type="project" value="InterPro"/>
</dbReference>
<evidence type="ECO:0000313" key="4">
    <source>
        <dbReference type="Proteomes" id="UP000192726"/>
    </source>
</evidence>
<accession>A0A1V0TS66</accession>
<evidence type="ECO:0000256" key="1">
    <source>
        <dbReference type="SAM" id="MobiDB-lite"/>
    </source>
</evidence>
<dbReference type="OrthoDB" id="9781705at2"/>
<dbReference type="GO" id="GO:0043190">
    <property type="term" value="C:ATP-binding cassette (ABC) transporter complex"/>
    <property type="evidence" value="ECO:0007669"/>
    <property type="project" value="InterPro"/>
</dbReference>
<dbReference type="Gene3D" id="3.40.190.120">
    <property type="entry name" value="Osmoprotection protein (prox), domain 2"/>
    <property type="match status" value="1"/>
</dbReference>
<feature type="compositionally biased region" description="Basic residues" evidence="1">
    <location>
        <begin position="1"/>
        <end position="20"/>
    </location>
</feature>
<name>A0A1V0TS66_9ACTN</name>
<dbReference type="SUPFAM" id="SSF53850">
    <property type="entry name" value="Periplasmic binding protein-like II"/>
    <property type="match status" value="1"/>
</dbReference>
<feature type="region of interest" description="Disordered" evidence="1">
    <location>
        <begin position="1"/>
        <end position="28"/>
    </location>
</feature>
<proteinExistence type="predicted"/>
<dbReference type="Proteomes" id="UP000192726">
    <property type="component" value="Chromosome"/>
</dbReference>
<dbReference type="RefSeq" id="WP_083105419.1">
    <property type="nucleotide sequence ID" value="NZ_CP020569.1"/>
</dbReference>
<reference evidence="3 4" key="1">
    <citation type="submission" date="2017-04" db="EMBL/GenBank/DDBJ databases">
        <title>Complete Genome Sequence of Streptomyces gilvosporeus F607, a Capable Producer of Natamycin.</title>
        <authorList>
            <person name="Zong G."/>
            <person name="Zhong C."/>
            <person name="Fu J."/>
            <person name="Qin R."/>
            <person name="Cao G."/>
        </authorList>
    </citation>
    <scope>NUCLEOTIDE SEQUENCE [LARGE SCALE GENOMIC DNA]</scope>
    <source>
        <strain evidence="3 4">F607</strain>
    </source>
</reference>
<feature type="domain" description="ABC-type glycine betaine transport system substrate-binding" evidence="2">
    <location>
        <begin position="77"/>
        <end position="344"/>
    </location>
</feature>
<protein>
    <submittedName>
        <fullName evidence="3">Glycine/betaine ABC transporter substrate-binding protein</fullName>
    </submittedName>
</protein>
<sequence>MAPSRTTRRRPPGGRARRRLPLGGAPSRRPRTAAVALAGLLLAAAAVSGCGLVSGSPMSDNVKPGTVGRGLPLKGATLTVTSKEFTENIILGQIMGLVFKAAGATVIDKTNIQGTIGAREAVRTGTADGMYEYTGTGWITHLGHTKPIPDIHRQWVAVRDADRKNGIVWLPQSRLNNTYALALNAANLKKYPVKNLSDVAALLRKNPGAVTLCVENEFATRNDGLPGMARAYGMTIPSSHIRKMTGGVVYTEAAQGTSCTFGEVFTTDGRIGVMGLKVLADDKHFFPNYNAAPEMNAATMKKYPQIAALLAPVTKALNNTVAQELNRKVDVEGQDPHEVAKAWLVREGFIKEGGG</sequence>
<evidence type="ECO:0000313" key="3">
    <source>
        <dbReference type="EMBL" id="ARF55522.1"/>
    </source>
</evidence>
<dbReference type="CDD" id="cd13611">
    <property type="entry name" value="PBP2_YehZ"/>
    <property type="match status" value="1"/>
</dbReference>
<organism evidence="3 4">
    <name type="scientific">Streptomyces gilvosporeus</name>
    <dbReference type="NCBI Taxonomy" id="553510"/>
    <lineage>
        <taxon>Bacteria</taxon>
        <taxon>Bacillati</taxon>
        <taxon>Actinomycetota</taxon>
        <taxon>Actinomycetes</taxon>
        <taxon>Kitasatosporales</taxon>
        <taxon>Streptomycetaceae</taxon>
        <taxon>Streptomyces</taxon>
    </lineage>
</organism>
<keyword evidence="4" id="KW-1185">Reference proteome</keyword>
<dbReference type="InterPro" id="IPR007210">
    <property type="entry name" value="ABC_Gly_betaine_transp_sub-bd"/>
</dbReference>
<dbReference type="KEGG" id="sgv:B1H19_16245"/>
<dbReference type="Pfam" id="PF04069">
    <property type="entry name" value="OpuAC"/>
    <property type="match status" value="1"/>
</dbReference>
<dbReference type="EMBL" id="CP020569">
    <property type="protein sequence ID" value="ARF55522.1"/>
    <property type="molecule type" value="Genomic_DNA"/>
</dbReference>
<dbReference type="Gene3D" id="3.40.190.10">
    <property type="entry name" value="Periplasmic binding protein-like II"/>
    <property type="match status" value="1"/>
</dbReference>
<gene>
    <name evidence="3" type="ORF">B1H19_16245</name>
</gene>
<dbReference type="STRING" id="553510.B1H19_16245"/>